<keyword evidence="6 17" id="KW-1133">Transmembrane helix</keyword>
<feature type="transmembrane region" description="Helical" evidence="17">
    <location>
        <begin position="604"/>
        <end position="624"/>
    </location>
</feature>
<dbReference type="eggNOG" id="KOG1055">
    <property type="taxonomic scope" value="Eukaryota"/>
</dbReference>
<proteinExistence type="inferred from homology"/>
<evidence type="ECO:0000256" key="8">
    <source>
        <dbReference type="ARBA" id="ARBA00023040"/>
    </source>
</evidence>
<keyword evidence="21" id="KW-1185">Reference proteome</keyword>
<dbReference type="GO" id="GO:0004965">
    <property type="term" value="F:G protein-coupled GABA receptor activity"/>
    <property type="evidence" value="ECO:0007669"/>
    <property type="project" value="InterPro"/>
</dbReference>
<dbReference type="PANTHER" id="PTHR10519">
    <property type="entry name" value="GABA-B RECEPTOR"/>
    <property type="match status" value="1"/>
</dbReference>
<dbReference type="SUPFAM" id="SSF53822">
    <property type="entry name" value="Periplasmic binding protein-like I"/>
    <property type="match status" value="1"/>
</dbReference>
<dbReference type="InterPro" id="IPR028082">
    <property type="entry name" value="Peripla_BP_I"/>
</dbReference>
<dbReference type="Gene3D" id="3.40.50.2300">
    <property type="match status" value="2"/>
</dbReference>
<name>T1KDL7_TETUR</name>
<feature type="domain" description="G-protein coupled receptors family 3 profile" evidence="19">
    <location>
        <begin position="535"/>
        <end position="745"/>
    </location>
</feature>
<evidence type="ECO:0000256" key="2">
    <source>
        <dbReference type="ARBA" id="ARBA00022475"/>
    </source>
</evidence>
<dbReference type="GO" id="GO:0045211">
    <property type="term" value="C:postsynaptic membrane"/>
    <property type="evidence" value="ECO:0007669"/>
    <property type="project" value="UniProtKB-SubCell"/>
</dbReference>
<feature type="signal peptide" evidence="18">
    <location>
        <begin position="1"/>
        <end position="23"/>
    </location>
</feature>
<keyword evidence="15" id="KW-0628">Postsynaptic cell membrane</keyword>
<dbReference type="AlphaFoldDB" id="T1KDL7"/>
<reference evidence="20" key="2">
    <citation type="submission" date="2015-06" db="UniProtKB">
        <authorList>
            <consortium name="EnsemblMetazoa"/>
        </authorList>
    </citation>
    <scope>IDENTIFICATION</scope>
</reference>
<organism evidence="20 21">
    <name type="scientific">Tetranychus urticae</name>
    <name type="common">Two-spotted spider mite</name>
    <dbReference type="NCBI Taxonomy" id="32264"/>
    <lineage>
        <taxon>Eukaryota</taxon>
        <taxon>Metazoa</taxon>
        <taxon>Ecdysozoa</taxon>
        <taxon>Arthropoda</taxon>
        <taxon>Chelicerata</taxon>
        <taxon>Arachnida</taxon>
        <taxon>Acari</taxon>
        <taxon>Acariformes</taxon>
        <taxon>Trombidiformes</taxon>
        <taxon>Prostigmata</taxon>
        <taxon>Eleutherengona</taxon>
        <taxon>Raphignathae</taxon>
        <taxon>Tetranychoidea</taxon>
        <taxon>Tetranychidae</taxon>
        <taxon>Tetranychus</taxon>
    </lineage>
</organism>
<evidence type="ECO:0000256" key="9">
    <source>
        <dbReference type="ARBA" id="ARBA00023054"/>
    </source>
</evidence>
<dbReference type="EMBL" id="CAEY01002017">
    <property type="status" value="NOT_ANNOTATED_CDS"/>
    <property type="molecule type" value="Genomic_DNA"/>
</dbReference>
<dbReference type="PROSITE" id="PS50259">
    <property type="entry name" value="G_PROTEIN_RECEP_F3_4"/>
    <property type="match status" value="1"/>
</dbReference>
<keyword evidence="5 18" id="KW-0732">Signal</keyword>
<keyword evidence="12" id="KW-0675">Receptor</keyword>
<feature type="transmembrane region" description="Helical" evidence="17">
    <location>
        <begin position="561"/>
        <end position="583"/>
    </location>
</feature>
<evidence type="ECO:0000256" key="4">
    <source>
        <dbReference type="ARBA" id="ARBA00022692"/>
    </source>
</evidence>
<dbReference type="HOGENOM" id="CLU_005240_2_0_1"/>
<evidence type="ECO:0000256" key="16">
    <source>
        <dbReference type="ARBA" id="ARBA00034104"/>
    </source>
</evidence>
<dbReference type="Proteomes" id="UP000015104">
    <property type="component" value="Unassembled WGS sequence"/>
</dbReference>
<dbReference type="PANTHER" id="PTHR10519:SF77">
    <property type="entry name" value="GAMMA-AMINOBUTYRIC ACID TYPE B RECEPTOR SUBUNIT 1"/>
    <property type="match status" value="1"/>
</dbReference>
<dbReference type="InterPro" id="IPR001828">
    <property type="entry name" value="ANF_lig-bd_rcpt"/>
</dbReference>
<dbReference type="STRING" id="32264.T1KDL7"/>
<accession>T1KDL7</accession>
<evidence type="ECO:0000256" key="3">
    <source>
        <dbReference type="ARBA" id="ARBA00022553"/>
    </source>
</evidence>
<feature type="transmembrane region" description="Helical" evidence="17">
    <location>
        <begin position="666"/>
        <end position="688"/>
    </location>
</feature>
<evidence type="ECO:0000256" key="1">
    <source>
        <dbReference type="ARBA" id="ARBA00008991"/>
    </source>
</evidence>
<evidence type="ECO:0000256" key="15">
    <source>
        <dbReference type="ARBA" id="ARBA00023257"/>
    </source>
</evidence>
<evidence type="ECO:0000256" key="11">
    <source>
        <dbReference type="ARBA" id="ARBA00023157"/>
    </source>
</evidence>
<dbReference type="Pfam" id="PF00003">
    <property type="entry name" value="7tm_3"/>
    <property type="match status" value="1"/>
</dbReference>
<feature type="chain" id="PRO_5004581273" description="G-protein coupled receptors family 3 profile domain-containing protein" evidence="18">
    <location>
        <begin position="24"/>
        <end position="745"/>
    </location>
</feature>
<evidence type="ECO:0000259" key="19">
    <source>
        <dbReference type="PROSITE" id="PS50259"/>
    </source>
</evidence>
<dbReference type="GO" id="GO:0038039">
    <property type="term" value="C:G protein-coupled receptor heterodimeric complex"/>
    <property type="evidence" value="ECO:0007669"/>
    <property type="project" value="TreeGrafter"/>
</dbReference>
<protein>
    <recommendedName>
        <fullName evidence="19">G-protein coupled receptors family 3 profile domain-containing protein</fullName>
    </recommendedName>
</protein>
<comment type="subcellular location">
    <subcellularLocation>
        <location evidence="16">Postsynaptic cell membrane</location>
        <topology evidence="16">Multi-pass membrane protein</topology>
    </subcellularLocation>
</comment>
<keyword evidence="9" id="KW-0175">Coiled coil</keyword>
<keyword evidence="4 17" id="KW-0812">Transmembrane</keyword>
<dbReference type="PRINTS" id="PR01177">
    <property type="entry name" value="GABAB1RECPTR"/>
</dbReference>
<evidence type="ECO:0000256" key="14">
    <source>
        <dbReference type="ARBA" id="ARBA00023224"/>
    </source>
</evidence>
<evidence type="ECO:0000313" key="20">
    <source>
        <dbReference type="EnsemblMetazoa" id="tetur09g03370.1"/>
    </source>
</evidence>
<dbReference type="FunFam" id="3.40.50.2300:FF:000072">
    <property type="entry name" value="Gamma-aminobutyric acid type B receptor subunit 2"/>
    <property type="match status" value="2"/>
</dbReference>
<keyword evidence="3" id="KW-0597">Phosphoprotein</keyword>
<dbReference type="InterPro" id="IPR017978">
    <property type="entry name" value="GPCR_3_C"/>
</dbReference>
<dbReference type="InterPro" id="IPR002455">
    <property type="entry name" value="GPCR3_GABA-B"/>
</dbReference>
<keyword evidence="7" id="KW-0770">Synapse</keyword>
<sequence length="745" mass="83915">MFSIVITHILGLIIVEMVGPTLCFIPSRIPTQALPKPFVFNQSSSTSLETTTEMPLTKLHIGGLFPMTGTGGWLGGQGCQPAVEMALEDVNSRPDLLPGYYLSLTPNDSKCDSGLASALLYELVYEPPTKIMILGGCSIVCSTIAETAKMYNLVVFGYGSSSPALSNRSRFPTFFRTHPSATIHNPTRVKLFKEFKWQRIAIILEAEEVFVTTAKDLEYQCKKAGIEVLTRVTFLSDPSDAVKSLARQDARIIVGIFYGGEARKVMCEAYKQNLYGKQYVWFLLGWYEDNWYLPVKGLNCTKEEMLKVVQGHFTTEAIILNRDNKQTVAGITAQQWLDKYHQRLNQNLGTSVRPEGYQEAPLAYDAIWAVALALNATMHKLKKRGIAIESFNYENKLISQEIQNSLRDTFFLGVSGEVKFTDEGDRIALTQIEQMVNGNYNLLGYYDTQDDNLSWASAPQWLETGSPPKDRTVIVEQLKTVSLSFFVTLNAIAAIGIIWSIGLICFNFKFRKFRYIQMSQPLSNYIMLVGCIGCLSSVILFGLDSQKINARDFTKLCHSRAVLLSISFSLFFGAMFTKVWFAYRLSTQLEQSSKSKQKVENAQVVLMISLFCLIDVAILTSWFIKSPMIRITEKLEQEDVDPNDENIKVNFESLIVRRLERCDANLVWYCILFGYKGLLLLFGLFLAYETRSVKLKRLNDSRLVGMSIYNVVILCMITGPVSLVIVNHVDAHFAFITFTIIFCSG</sequence>
<evidence type="ECO:0000256" key="7">
    <source>
        <dbReference type="ARBA" id="ARBA00023018"/>
    </source>
</evidence>
<evidence type="ECO:0000256" key="12">
    <source>
        <dbReference type="ARBA" id="ARBA00023170"/>
    </source>
</evidence>
<dbReference type="PRINTS" id="PR01176">
    <property type="entry name" value="GABABRECEPTR"/>
</dbReference>
<dbReference type="CDD" id="cd06366">
    <property type="entry name" value="PBP1_GABAb_receptor"/>
    <property type="match status" value="1"/>
</dbReference>
<keyword evidence="14" id="KW-0807">Transducer</keyword>
<keyword evidence="8" id="KW-0297">G-protein coupled receptor</keyword>
<evidence type="ECO:0000256" key="6">
    <source>
        <dbReference type="ARBA" id="ARBA00022989"/>
    </source>
</evidence>
<evidence type="ECO:0000256" key="10">
    <source>
        <dbReference type="ARBA" id="ARBA00023136"/>
    </source>
</evidence>
<dbReference type="Pfam" id="PF01094">
    <property type="entry name" value="ANF_receptor"/>
    <property type="match status" value="1"/>
</dbReference>
<keyword evidence="13" id="KW-0325">Glycoprotein</keyword>
<comment type="similarity">
    <text evidence="1">Belongs to the G-protein coupled receptor 3 family. GABA-B receptor subfamily.</text>
</comment>
<feature type="transmembrane region" description="Helical" evidence="17">
    <location>
        <begin position="522"/>
        <end position="541"/>
    </location>
</feature>
<keyword evidence="2" id="KW-1003">Cell membrane</keyword>
<evidence type="ECO:0000256" key="17">
    <source>
        <dbReference type="SAM" id="Phobius"/>
    </source>
</evidence>
<evidence type="ECO:0000313" key="21">
    <source>
        <dbReference type="Proteomes" id="UP000015104"/>
    </source>
</evidence>
<keyword evidence="11" id="KW-1015">Disulfide bond</keyword>
<reference evidence="21" key="1">
    <citation type="submission" date="2011-08" db="EMBL/GenBank/DDBJ databases">
        <authorList>
            <person name="Rombauts S."/>
        </authorList>
    </citation>
    <scope>NUCLEOTIDE SEQUENCE</scope>
    <source>
        <strain evidence="21">London</strain>
    </source>
</reference>
<keyword evidence="10 17" id="KW-0472">Membrane</keyword>
<evidence type="ECO:0000256" key="5">
    <source>
        <dbReference type="ARBA" id="ARBA00022729"/>
    </source>
</evidence>
<dbReference type="GO" id="GO:0007214">
    <property type="term" value="P:gamma-aminobutyric acid signaling pathway"/>
    <property type="evidence" value="ECO:0007669"/>
    <property type="project" value="TreeGrafter"/>
</dbReference>
<feature type="transmembrane region" description="Helical" evidence="17">
    <location>
        <begin position="483"/>
        <end position="510"/>
    </location>
</feature>
<dbReference type="EnsemblMetazoa" id="tetur09g03370.1">
    <property type="protein sequence ID" value="tetur09g03370.1"/>
    <property type="gene ID" value="tetur09g03370"/>
</dbReference>
<evidence type="ECO:0000256" key="13">
    <source>
        <dbReference type="ARBA" id="ARBA00023180"/>
    </source>
</evidence>
<evidence type="ECO:0000256" key="18">
    <source>
        <dbReference type="SAM" id="SignalP"/>
    </source>
</evidence>
<feature type="transmembrane region" description="Helical" evidence="17">
    <location>
        <begin position="708"/>
        <end position="729"/>
    </location>
</feature>